<dbReference type="PANTHER" id="PTHR31664">
    <property type="entry name" value="PROTEIN CBG16427"/>
    <property type="match status" value="1"/>
</dbReference>
<evidence type="ECO:0000313" key="2">
    <source>
        <dbReference type="Proteomes" id="UP001328107"/>
    </source>
</evidence>
<evidence type="ECO:0008006" key="3">
    <source>
        <dbReference type="Google" id="ProtNLM"/>
    </source>
</evidence>
<dbReference type="InterPro" id="IPR032710">
    <property type="entry name" value="NTF2-like_dom_sf"/>
</dbReference>
<keyword evidence="2" id="KW-1185">Reference proteome</keyword>
<name>A0AAN5C0P2_9BILA</name>
<reference evidence="2" key="1">
    <citation type="submission" date="2022-10" db="EMBL/GenBank/DDBJ databases">
        <title>Genome assembly of Pristionchus species.</title>
        <authorList>
            <person name="Yoshida K."/>
            <person name="Sommer R.J."/>
        </authorList>
    </citation>
    <scope>NUCLEOTIDE SEQUENCE [LARGE SCALE GENOMIC DNA]</scope>
    <source>
        <strain evidence="2">RS5460</strain>
    </source>
</reference>
<proteinExistence type="predicted"/>
<evidence type="ECO:0000313" key="1">
    <source>
        <dbReference type="EMBL" id="GMR32463.1"/>
    </source>
</evidence>
<dbReference type="EMBL" id="BTRK01000001">
    <property type="protein sequence ID" value="GMR32463.1"/>
    <property type="molecule type" value="Genomic_DNA"/>
</dbReference>
<dbReference type="AlphaFoldDB" id="A0AAN5C0P2"/>
<accession>A0AAN5C0P2</accession>
<dbReference type="Proteomes" id="UP001328107">
    <property type="component" value="Unassembled WGS sequence"/>
</dbReference>
<comment type="caution">
    <text evidence="1">The sequence shown here is derived from an EMBL/GenBank/DDBJ whole genome shotgun (WGS) entry which is preliminary data.</text>
</comment>
<dbReference type="PANTHER" id="PTHR31664:SF4">
    <property type="entry name" value="DUF4440 DOMAIN-CONTAINING PROTEIN"/>
    <property type="match status" value="1"/>
</dbReference>
<protein>
    <recommendedName>
        <fullName evidence="3">DUF4440 domain-containing protein</fullName>
    </recommendedName>
</protein>
<organism evidence="1 2">
    <name type="scientific">Pristionchus mayeri</name>
    <dbReference type="NCBI Taxonomy" id="1317129"/>
    <lineage>
        <taxon>Eukaryota</taxon>
        <taxon>Metazoa</taxon>
        <taxon>Ecdysozoa</taxon>
        <taxon>Nematoda</taxon>
        <taxon>Chromadorea</taxon>
        <taxon>Rhabditida</taxon>
        <taxon>Rhabditina</taxon>
        <taxon>Diplogasteromorpha</taxon>
        <taxon>Diplogasteroidea</taxon>
        <taxon>Neodiplogasteridae</taxon>
        <taxon>Pristionchus</taxon>
    </lineage>
</organism>
<dbReference type="SUPFAM" id="SSF54427">
    <property type="entry name" value="NTF2-like"/>
    <property type="match status" value="1"/>
</dbReference>
<gene>
    <name evidence="1" type="ORF">PMAYCL1PPCAC_02658</name>
</gene>
<sequence length="160" mass="18239">MLKSGDWNESVTKETSGGVEIVRLQRTARSVVMSLTVEEAHSIYDELVTRKMQQFNEGNSEAMVLMFEPQGVLVDKKNNKCSFGREEIRTTLEPYAKLGKMDFKTPKREVIPLGADSFFVRIDYQTTVIESGIVLTGTIEQIFKKNGEEWLISYEIYLEG</sequence>
<dbReference type="Gene3D" id="3.10.450.50">
    <property type="match status" value="1"/>
</dbReference>